<keyword evidence="1" id="KW-1133">Transmembrane helix</keyword>
<dbReference type="CDD" id="cd01948">
    <property type="entry name" value="EAL"/>
    <property type="match status" value="1"/>
</dbReference>
<dbReference type="RefSeq" id="WP_345712453.1">
    <property type="nucleotide sequence ID" value="NZ_BAABIL010000303.1"/>
</dbReference>
<dbReference type="SMART" id="SM00052">
    <property type="entry name" value="EAL"/>
    <property type="match status" value="1"/>
</dbReference>
<keyword evidence="5" id="KW-1185">Reference proteome</keyword>
<dbReference type="InterPro" id="IPR052155">
    <property type="entry name" value="Biofilm_reg_signaling"/>
</dbReference>
<dbReference type="InterPro" id="IPR029787">
    <property type="entry name" value="Nucleotide_cyclase"/>
</dbReference>
<reference evidence="5" key="1">
    <citation type="journal article" date="2019" name="Int. J. Syst. Evol. Microbiol.">
        <title>The Global Catalogue of Microorganisms (GCM) 10K type strain sequencing project: providing services to taxonomists for standard genome sequencing and annotation.</title>
        <authorList>
            <consortium name="The Broad Institute Genomics Platform"/>
            <consortium name="The Broad Institute Genome Sequencing Center for Infectious Disease"/>
            <person name="Wu L."/>
            <person name="Ma J."/>
        </authorList>
    </citation>
    <scope>NUCLEOTIDE SEQUENCE [LARGE SCALE GENOMIC DNA]</scope>
    <source>
        <strain evidence="5">JCM 18126</strain>
    </source>
</reference>
<dbReference type="NCBIfam" id="TIGR00254">
    <property type="entry name" value="GGDEF"/>
    <property type="match status" value="1"/>
</dbReference>
<dbReference type="PROSITE" id="PS50883">
    <property type="entry name" value="EAL"/>
    <property type="match status" value="1"/>
</dbReference>
<dbReference type="PANTHER" id="PTHR44757:SF2">
    <property type="entry name" value="BIOFILM ARCHITECTURE MAINTENANCE PROTEIN MBAA"/>
    <property type="match status" value="1"/>
</dbReference>
<evidence type="ECO:0000313" key="5">
    <source>
        <dbReference type="Proteomes" id="UP001501195"/>
    </source>
</evidence>
<feature type="transmembrane region" description="Helical" evidence="1">
    <location>
        <begin position="246"/>
        <end position="265"/>
    </location>
</feature>
<dbReference type="Pfam" id="PF00563">
    <property type="entry name" value="EAL"/>
    <property type="match status" value="1"/>
</dbReference>
<dbReference type="SUPFAM" id="SSF141868">
    <property type="entry name" value="EAL domain-like"/>
    <property type="match status" value="1"/>
</dbReference>
<dbReference type="Gene3D" id="3.20.20.450">
    <property type="entry name" value="EAL domain"/>
    <property type="match status" value="1"/>
</dbReference>
<dbReference type="InterPro" id="IPR043128">
    <property type="entry name" value="Rev_trsase/Diguanyl_cyclase"/>
</dbReference>
<dbReference type="InterPro" id="IPR000160">
    <property type="entry name" value="GGDEF_dom"/>
</dbReference>
<dbReference type="SMART" id="SM00267">
    <property type="entry name" value="GGDEF"/>
    <property type="match status" value="1"/>
</dbReference>
<feature type="domain" description="EAL" evidence="2">
    <location>
        <begin position="470"/>
        <end position="729"/>
    </location>
</feature>
<comment type="caution">
    <text evidence="4">The sequence shown here is derived from an EMBL/GenBank/DDBJ whole genome shotgun (WGS) entry which is preliminary data.</text>
</comment>
<feature type="transmembrane region" description="Helical" evidence="1">
    <location>
        <begin position="56"/>
        <end position="77"/>
    </location>
</feature>
<evidence type="ECO:0008006" key="6">
    <source>
        <dbReference type="Google" id="ProtNLM"/>
    </source>
</evidence>
<sequence length="763" mass="78675">MRRGTRTTGALAVAAGLALLGLLVPDLRTPLGLVCVSSGLVLVLAGMRLHRPRHRLPWALVALSLGMLLGVDVITAATGRETAVAGDLVLAVEALSGGLVIAVLFTQLRGDSHLGRADAFLAAAGAALLAVQVVLVLEQAAPDAPMPWVALAVPAFDIWALAMIVHLALVRRGMERSTTLALAGSASYLLCDLLAMVSGQRVALPGQPMQVLTAAGALLLGLAALQPDMGLFAVRAPGRRLRSASARLLAAAPAYVTAPLLWALGLAGVLPSIGESLVVPAGYLLGGAGLTTALLSLRHAEHLAERDPLTELLNRRGLDGAVDELRRRLAGEPLQLCVVDLDDFKHVNDVGGHRAGDELLVEVGARLTAAVGPRGVVARTGGDEFLVVVADAADGWGAGDLVLAALDPPFDCLGVPTAISASVGVVGLPHGACPDDLLLDADVAMYAAKQAGKGRALTYRPELRERVLGDFELRRELRLLLEGGDPEQVGRLVVLYQPIVALEGTRVVGAEALVRWKHPRWGVVSPDAFLPAVEAAGLGARLDEQVAAQAVEQLAAWDAAGLPRVDVHLNLGIGSMRRPNLHRAVGALVERHGLSPDRVHLEITEHDELPADAASTSVFEALAAAGFPISLDDFGVGYTSLTYLRRFPISVVKLDKSLTELVEGSAEVPLLQGISALCRALGVTLLAEGVASGAQVPPLRELGVTYAQGFHFARPLAAEAFAALVAQAAGGCAVSALDAARQAAGAGAGAAAGAVAGAVAGRL</sequence>
<dbReference type="PANTHER" id="PTHR44757">
    <property type="entry name" value="DIGUANYLATE CYCLASE DGCP"/>
    <property type="match status" value="1"/>
</dbReference>
<dbReference type="Gene3D" id="3.30.70.270">
    <property type="match status" value="1"/>
</dbReference>
<feature type="transmembrane region" description="Helical" evidence="1">
    <location>
        <begin position="83"/>
        <end position="105"/>
    </location>
</feature>
<dbReference type="InterPro" id="IPR001633">
    <property type="entry name" value="EAL_dom"/>
</dbReference>
<feature type="transmembrane region" description="Helical" evidence="1">
    <location>
        <begin position="31"/>
        <end position="49"/>
    </location>
</feature>
<dbReference type="Pfam" id="PF00990">
    <property type="entry name" value="GGDEF"/>
    <property type="match status" value="1"/>
</dbReference>
<dbReference type="PROSITE" id="PS50887">
    <property type="entry name" value="GGDEF"/>
    <property type="match status" value="1"/>
</dbReference>
<keyword evidence="1" id="KW-0472">Membrane</keyword>
<evidence type="ECO:0000259" key="2">
    <source>
        <dbReference type="PROSITE" id="PS50883"/>
    </source>
</evidence>
<gene>
    <name evidence="4" type="ORF">GCM10023225_20750</name>
</gene>
<keyword evidence="1" id="KW-0812">Transmembrane</keyword>
<evidence type="ECO:0000256" key="1">
    <source>
        <dbReference type="SAM" id="Phobius"/>
    </source>
</evidence>
<feature type="transmembrane region" description="Helical" evidence="1">
    <location>
        <begin position="211"/>
        <end position="234"/>
    </location>
</feature>
<name>A0ABP9HXI2_9ACTN</name>
<feature type="transmembrane region" description="Helical" evidence="1">
    <location>
        <begin position="7"/>
        <end position="25"/>
    </location>
</feature>
<dbReference type="CDD" id="cd01949">
    <property type="entry name" value="GGDEF"/>
    <property type="match status" value="1"/>
</dbReference>
<proteinExistence type="predicted"/>
<feature type="transmembrane region" description="Helical" evidence="1">
    <location>
        <begin position="117"/>
        <end position="136"/>
    </location>
</feature>
<accession>A0ABP9HXI2</accession>
<dbReference type="SUPFAM" id="SSF55073">
    <property type="entry name" value="Nucleotide cyclase"/>
    <property type="match status" value="1"/>
</dbReference>
<protein>
    <recommendedName>
        <fullName evidence="6">Diguanylate cyclase (GGDEF)-like protein</fullName>
    </recommendedName>
</protein>
<dbReference type="Proteomes" id="UP001501195">
    <property type="component" value="Unassembled WGS sequence"/>
</dbReference>
<evidence type="ECO:0000259" key="3">
    <source>
        <dbReference type="PROSITE" id="PS50887"/>
    </source>
</evidence>
<organism evidence="4 5">
    <name type="scientific">Kineococcus glutinatus</name>
    <dbReference type="NCBI Taxonomy" id="1070872"/>
    <lineage>
        <taxon>Bacteria</taxon>
        <taxon>Bacillati</taxon>
        <taxon>Actinomycetota</taxon>
        <taxon>Actinomycetes</taxon>
        <taxon>Kineosporiales</taxon>
        <taxon>Kineosporiaceae</taxon>
        <taxon>Kineococcus</taxon>
    </lineage>
</organism>
<evidence type="ECO:0000313" key="4">
    <source>
        <dbReference type="EMBL" id="GAA4980406.1"/>
    </source>
</evidence>
<dbReference type="EMBL" id="BAABIL010000303">
    <property type="protein sequence ID" value="GAA4980406.1"/>
    <property type="molecule type" value="Genomic_DNA"/>
</dbReference>
<feature type="transmembrane region" description="Helical" evidence="1">
    <location>
        <begin position="148"/>
        <end position="168"/>
    </location>
</feature>
<feature type="transmembrane region" description="Helical" evidence="1">
    <location>
        <begin position="180"/>
        <end position="199"/>
    </location>
</feature>
<feature type="domain" description="GGDEF" evidence="3">
    <location>
        <begin position="332"/>
        <end position="461"/>
    </location>
</feature>
<dbReference type="InterPro" id="IPR035919">
    <property type="entry name" value="EAL_sf"/>
</dbReference>